<comment type="caution">
    <text evidence="1">The sequence shown here is derived from an EMBL/GenBank/DDBJ whole genome shotgun (WGS) entry which is preliminary data.</text>
</comment>
<dbReference type="Proteomes" id="UP000801492">
    <property type="component" value="Unassembled WGS sequence"/>
</dbReference>
<protein>
    <submittedName>
        <fullName evidence="1">Uncharacterized protein</fullName>
    </submittedName>
</protein>
<keyword evidence="2" id="KW-1185">Reference proteome</keyword>
<reference evidence="1" key="1">
    <citation type="submission" date="2019-08" db="EMBL/GenBank/DDBJ databases">
        <title>The genome of the North American firefly Photinus pyralis.</title>
        <authorList>
            <consortium name="Photinus pyralis genome working group"/>
            <person name="Fallon T.R."/>
            <person name="Sander Lower S.E."/>
            <person name="Weng J.-K."/>
        </authorList>
    </citation>
    <scope>NUCLEOTIDE SEQUENCE</scope>
    <source>
        <strain evidence="1">TRF0915ILg1</strain>
        <tissue evidence="1">Whole body</tissue>
    </source>
</reference>
<dbReference type="EMBL" id="VTPC01090616">
    <property type="protein sequence ID" value="KAF2882441.1"/>
    <property type="molecule type" value="Genomic_DNA"/>
</dbReference>
<evidence type="ECO:0000313" key="2">
    <source>
        <dbReference type="Proteomes" id="UP000801492"/>
    </source>
</evidence>
<sequence length="126" mass="13897">MCQENQGYALQLPSTSKAVGMHSYSAPLPLPKSHAVWTEDNSLVEEQGKFTVSEDIENYIPTVMPSGANNEYNTINCNPIHVSTSTHWPAICPSAIKNEVTIIRPTTMQNNDDVSNTFVTYDYSAS</sequence>
<dbReference type="AlphaFoldDB" id="A0A8K0CBJ4"/>
<organism evidence="1 2">
    <name type="scientific">Ignelater luminosus</name>
    <name type="common">Cucubano</name>
    <name type="synonym">Pyrophorus luminosus</name>
    <dbReference type="NCBI Taxonomy" id="2038154"/>
    <lineage>
        <taxon>Eukaryota</taxon>
        <taxon>Metazoa</taxon>
        <taxon>Ecdysozoa</taxon>
        <taxon>Arthropoda</taxon>
        <taxon>Hexapoda</taxon>
        <taxon>Insecta</taxon>
        <taxon>Pterygota</taxon>
        <taxon>Neoptera</taxon>
        <taxon>Endopterygota</taxon>
        <taxon>Coleoptera</taxon>
        <taxon>Polyphaga</taxon>
        <taxon>Elateriformia</taxon>
        <taxon>Elateroidea</taxon>
        <taxon>Elateridae</taxon>
        <taxon>Agrypninae</taxon>
        <taxon>Pyrophorini</taxon>
        <taxon>Ignelater</taxon>
    </lineage>
</organism>
<accession>A0A8K0CBJ4</accession>
<gene>
    <name evidence="1" type="ORF">ILUMI_23723</name>
</gene>
<evidence type="ECO:0000313" key="1">
    <source>
        <dbReference type="EMBL" id="KAF2882441.1"/>
    </source>
</evidence>
<name>A0A8K0CBJ4_IGNLU</name>
<proteinExistence type="predicted"/>